<proteinExistence type="predicted"/>
<accession>A0A4U7B857</accession>
<sequence length="143" mass="15234">MALPKKTDEKTLVALLASIGDGNASFKVDQFKMAGLLGVKKTTVEPWVKEWKSKVDAMNKQGEADGLINKDGTVNKDMVDSGRGKSDRAKKSAFTPRKKKDSKDGEEGLHGIQGGRIIKKKGGAKKGALANTGGEDGKDATEF</sequence>
<dbReference type="EMBL" id="PTQR01000021">
    <property type="protein sequence ID" value="TKX25975.1"/>
    <property type="molecule type" value="Genomic_DNA"/>
</dbReference>
<organism evidence="2 3">
    <name type="scientific">Elsinoe australis</name>
    <dbReference type="NCBI Taxonomy" id="40998"/>
    <lineage>
        <taxon>Eukaryota</taxon>
        <taxon>Fungi</taxon>
        <taxon>Dikarya</taxon>
        <taxon>Ascomycota</taxon>
        <taxon>Pezizomycotina</taxon>
        <taxon>Dothideomycetes</taxon>
        <taxon>Dothideomycetidae</taxon>
        <taxon>Myriangiales</taxon>
        <taxon>Elsinoaceae</taxon>
        <taxon>Elsinoe</taxon>
    </lineage>
</organism>
<protein>
    <submittedName>
        <fullName evidence="2">Uncharacterized protein</fullName>
    </submittedName>
</protein>
<evidence type="ECO:0000256" key="1">
    <source>
        <dbReference type="SAM" id="MobiDB-lite"/>
    </source>
</evidence>
<comment type="caution">
    <text evidence="2">The sequence shown here is derived from an EMBL/GenBank/DDBJ whole genome shotgun (WGS) entry which is preliminary data.</text>
</comment>
<dbReference type="Proteomes" id="UP000308133">
    <property type="component" value="Unassembled WGS sequence"/>
</dbReference>
<evidence type="ECO:0000313" key="2">
    <source>
        <dbReference type="EMBL" id="TKX25975.1"/>
    </source>
</evidence>
<feature type="region of interest" description="Disordered" evidence="1">
    <location>
        <begin position="62"/>
        <end position="143"/>
    </location>
</feature>
<evidence type="ECO:0000313" key="3">
    <source>
        <dbReference type="Proteomes" id="UP000308133"/>
    </source>
</evidence>
<feature type="compositionally biased region" description="Basic and acidic residues" evidence="1">
    <location>
        <begin position="73"/>
        <end position="90"/>
    </location>
</feature>
<dbReference type="AlphaFoldDB" id="A0A4U7B857"/>
<reference evidence="2 3" key="1">
    <citation type="submission" date="2018-02" db="EMBL/GenBank/DDBJ databases">
        <title>Draft genome sequences of Elsinoe sp., causing black scab on jojoba.</title>
        <authorList>
            <person name="Stodart B."/>
            <person name="Jeffress S."/>
            <person name="Ash G."/>
            <person name="Arun Chinnappa K."/>
        </authorList>
    </citation>
    <scope>NUCLEOTIDE SEQUENCE [LARGE SCALE GENOMIC DNA]</scope>
    <source>
        <strain evidence="2 3">Hillstone_2</strain>
    </source>
</reference>
<name>A0A4U7B857_9PEZI</name>
<gene>
    <name evidence="2" type="ORF">C1H76_1821</name>
</gene>